<dbReference type="HOGENOM" id="CLU_133941_0_0_1"/>
<dbReference type="OrthoDB" id="2985494at2759"/>
<reference evidence="1 2" key="1">
    <citation type="journal article" date="2014" name="PLoS Genet.">
        <title>Analysis of the Phlebiopsis gigantea genome, transcriptome and secretome provides insight into its pioneer colonization strategies of wood.</title>
        <authorList>
            <person name="Hori C."/>
            <person name="Ishida T."/>
            <person name="Igarashi K."/>
            <person name="Samejima M."/>
            <person name="Suzuki H."/>
            <person name="Master E."/>
            <person name="Ferreira P."/>
            <person name="Ruiz-Duenas F.J."/>
            <person name="Held B."/>
            <person name="Canessa P."/>
            <person name="Larrondo L.F."/>
            <person name="Schmoll M."/>
            <person name="Druzhinina I.S."/>
            <person name="Kubicek C.P."/>
            <person name="Gaskell J.A."/>
            <person name="Kersten P."/>
            <person name="St John F."/>
            <person name="Glasner J."/>
            <person name="Sabat G."/>
            <person name="Splinter BonDurant S."/>
            <person name="Syed K."/>
            <person name="Yadav J."/>
            <person name="Mgbeahuruike A.C."/>
            <person name="Kovalchuk A."/>
            <person name="Asiegbu F.O."/>
            <person name="Lackner G."/>
            <person name="Hoffmeister D."/>
            <person name="Rencoret J."/>
            <person name="Gutierrez A."/>
            <person name="Sun H."/>
            <person name="Lindquist E."/>
            <person name="Barry K."/>
            <person name="Riley R."/>
            <person name="Grigoriev I.V."/>
            <person name="Henrissat B."/>
            <person name="Kues U."/>
            <person name="Berka R.M."/>
            <person name="Martinez A.T."/>
            <person name="Covert S.F."/>
            <person name="Blanchette R.A."/>
            <person name="Cullen D."/>
        </authorList>
    </citation>
    <scope>NUCLEOTIDE SEQUENCE [LARGE SCALE GENOMIC DNA]</scope>
    <source>
        <strain evidence="1 2">11061_1 CR5-6</strain>
    </source>
</reference>
<accession>A0A0C3SEP0</accession>
<dbReference type="Proteomes" id="UP000053257">
    <property type="component" value="Unassembled WGS sequence"/>
</dbReference>
<organism evidence="1 2">
    <name type="scientific">Phlebiopsis gigantea (strain 11061_1 CR5-6)</name>
    <name type="common">White-rot fungus</name>
    <name type="synonym">Peniophora gigantea</name>
    <dbReference type="NCBI Taxonomy" id="745531"/>
    <lineage>
        <taxon>Eukaryota</taxon>
        <taxon>Fungi</taxon>
        <taxon>Dikarya</taxon>
        <taxon>Basidiomycota</taxon>
        <taxon>Agaricomycotina</taxon>
        <taxon>Agaricomycetes</taxon>
        <taxon>Polyporales</taxon>
        <taxon>Phanerochaetaceae</taxon>
        <taxon>Phlebiopsis</taxon>
    </lineage>
</organism>
<name>A0A0C3SEP0_PHLG1</name>
<proteinExistence type="predicted"/>
<dbReference type="EMBL" id="KN840452">
    <property type="protein sequence ID" value="KIP10675.1"/>
    <property type="molecule type" value="Genomic_DNA"/>
</dbReference>
<protein>
    <submittedName>
        <fullName evidence="1">Uncharacterized protein</fullName>
    </submittedName>
</protein>
<evidence type="ECO:0000313" key="1">
    <source>
        <dbReference type="EMBL" id="KIP10675.1"/>
    </source>
</evidence>
<keyword evidence="2" id="KW-1185">Reference proteome</keyword>
<sequence>MRRRRHVSTDHRQLRLLIQGDIAFVFSPITLESFTPRKSYMVTWMTPESTATIQQMIWGTSDTDAQTELHTFIDCPSEEETEAWYYVGKLRWSASHLAPQWPKSIKQIKENLTEAVVQRWRSSHLRAKDIGAIIEQGRFEQFEVELGFDSTLGTASMKMRKELD</sequence>
<dbReference type="AlphaFoldDB" id="A0A0C3SEP0"/>
<evidence type="ECO:0000313" key="2">
    <source>
        <dbReference type="Proteomes" id="UP000053257"/>
    </source>
</evidence>
<gene>
    <name evidence="1" type="ORF">PHLGIDRAFT_209272</name>
</gene>